<evidence type="ECO:0000313" key="1">
    <source>
        <dbReference type="EMBL" id="MED6214112.1"/>
    </source>
</evidence>
<gene>
    <name evidence="1" type="ORF">PIB30_099852</name>
</gene>
<organism evidence="1 2">
    <name type="scientific">Stylosanthes scabra</name>
    <dbReference type="NCBI Taxonomy" id="79078"/>
    <lineage>
        <taxon>Eukaryota</taxon>
        <taxon>Viridiplantae</taxon>
        <taxon>Streptophyta</taxon>
        <taxon>Embryophyta</taxon>
        <taxon>Tracheophyta</taxon>
        <taxon>Spermatophyta</taxon>
        <taxon>Magnoliopsida</taxon>
        <taxon>eudicotyledons</taxon>
        <taxon>Gunneridae</taxon>
        <taxon>Pentapetalae</taxon>
        <taxon>rosids</taxon>
        <taxon>fabids</taxon>
        <taxon>Fabales</taxon>
        <taxon>Fabaceae</taxon>
        <taxon>Papilionoideae</taxon>
        <taxon>50 kb inversion clade</taxon>
        <taxon>dalbergioids sensu lato</taxon>
        <taxon>Dalbergieae</taxon>
        <taxon>Pterocarpus clade</taxon>
        <taxon>Stylosanthes</taxon>
    </lineage>
</organism>
<sequence length="86" mass="9349">RVVTLCLGYGLKCADDLSCRSLRATDKRNGVNSDAVNATPLSTAGGPSRYRLNSVMRIYSSLLKKDENRVLSREPRLGPDTPRPGA</sequence>
<reference evidence="1 2" key="1">
    <citation type="journal article" date="2023" name="Plants (Basel)">
        <title>Bridging the Gap: Combining Genomics and Transcriptomics Approaches to Understand Stylosanthes scabra, an Orphan Legume from the Brazilian Caatinga.</title>
        <authorList>
            <person name="Ferreira-Neto J.R.C."/>
            <person name="da Silva M.D."/>
            <person name="Binneck E."/>
            <person name="de Melo N.F."/>
            <person name="da Silva R.H."/>
            <person name="de Melo A.L.T.M."/>
            <person name="Pandolfi V."/>
            <person name="Bustamante F.O."/>
            <person name="Brasileiro-Vidal A.C."/>
            <person name="Benko-Iseppon A.M."/>
        </authorList>
    </citation>
    <scope>NUCLEOTIDE SEQUENCE [LARGE SCALE GENOMIC DNA]</scope>
    <source>
        <tissue evidence="1">Leaves</tissue>
    </source>
</reference>
<feature type="non-terminal residue" evidence="1">
    <location>
        <position position="1"/>
    </location>
</feature>
<protein>
    <submittedName>
        <fullName evidence="1">Uncharacterized protein</fullName>
    </submittedName>
</protein>
<dbReference type="Proteomes" id="UP001341840">
    <property type="component" value="Unassembled WGS sequence"/>
</dbReference>
<proteinExistence type="predicted"/>
<name>A0ABU6YUQ4_9FABA</name>
<comment type="caution">
    <text evidence="1">The sequence shown here is derived from an EMBL/GenBank/DDBJ whole genome shotgun (WGS) entry which is preliminary data.</text>
</comment>
<dbReference type="EMBL" id="JASCZI010244379">
    <property type="protein sequence ID" value="MED6214112.1"/>
    <property type="molecule type" value="Genomic_DNA"/>
</dbReference>
<keyword evidence="2" id="KW-1185">Reference proteome</keyword>
<accession>A0ABU6YUQ4</accession>
<evidence type="ECO:0000313" key="2">
    <source>
        <dbReference type="Proteomes" id="UP001341840"/>
    </source>
</evidence>